<keyword evidence="1" id="KW-0472">Membrane</keyword>
<accession>A0A444MT77</accession>
<dbReference type="RefSeq" id="WP_128532837.1">
    <property type="nucleotide sequence ID" value="NZ_SBIW01000002.1"/>
</dbReference>
<sequence length="98" mass="10976">MIIRILIVLILLLSVLNIVGQPAHTDQLNQAVQQTPPSLSPIVEILSALTVLLLCQNYLNRQLNKIKTSALKAKLNRRLFHQRINPGMPLYSNSLQQG</sequence>
<keyword evidence="1" id="KW-0812">Transmembrane</keyword>
<dbReference type="Proteomes" id="UP000286701">
    <property type="component" value="Unassembled WGS sequence"/>
</dbReference>
<dbReference type="AlphaFoldDB" id="A0A444MT77"/>
<reference evidence="2 3" key="1">
    <citation type="submission" date="2019-01" db="EMBL/GenBank/DDBJ databases">
        <title>Mucilaginibacter antarcticum sp. nov., isolated from antarctic soil.</title>
        <authorList>
            <person name="Yan Y.-Q."/>
            <person name="Du Z.-J."/>
        </authorList>
    </citation>
    <scope>NUCLEOTIDE SEQUENCE [LARGE SCALE GENOMIC DNA]</scope>
    <source>
        <strain evidence="2 3">F01003</strain>
    </source>
</reference>
<evidence type="ECO:0000313" key="2">
    <source>
        <dbReference type="EMBL" id="RWY55805.1"/>
    </source>
</evidence>
<gene>
    <name evidence="2" type="ORF">EPL05_05365</name>
</gene>
<name>A0A444MT77_9SPHI</name>
<keyword evidence="1" id="KW-1133">Transmembrane helix</keyword>
<feature type="transmembrane region" description="Helical" evidence="1">
    <location>
        <begin position="41"/>
        <end position="59"/>
    </location>
</feature>
<proteinExistence type="predicted"/>
<comment type="caution">
    <text evidence="2">The sequence shown here is derived from an EMBL/GenBank/DDBJ whole genome shotgun (WGS) entry which is preliminary data.</text>
</comment>
<evidence type="ECO:0000256" key="1">
    <source>
        <dbReference type="SAM" id="Phobius"/>
    </source>
</evidence>
<dbReference type="EMBL" id="SBIW01000002">
    <property type="protein sequence ID" value="RWY55805.1"/>
    <property type="molecule type" value="Genomic_DNA"/>
</dbReference>
<protein>
    <submittedName>
        <fullName evidence="2">Uncharacterized protein</fullName>
    </submittedName>
</protein>
<keyword evidence="3" id="KW-1185">Reference proteome</keyword>
<organism evidence="2 3">
    <name type="scientific">Mucilaginibacter gilvus</name>
    <dbReference type="NCBI Taxonomy" id="2305909"/>
    <lineage>
        <taxon>Bacteria</taxon>
        <taxon>Pseudomonadati</taxon>
        <taxon>Bacteroidota</taxon>
        <taxon>Sphingobacteriia</taxon>
        <taxon>Sphingobacteriales</taxon>
        <taxon>Sphingobacteriaceae</taxon>
        <taxon>Mucilaginibacter</taxon>
    </lineage>
</organism>
<evidence type="ECO:0000313" key="3">
    <source>
        <dbReference type="Proteomes" id="UP000286701"/>
    </source>
</evidence>